<proteinExistence type="predicted"/>
<protein>
    <submittedName>
        <fullName evidence="2 3">Conjugal transfer protein TraG</fullName>
    </submittedName>
</protein>
<gene>
    <name evidence="2" type="ORF">ZHAS_00007660</name>
</gene>
<dbReference type="Proteomes" id="UP000030765">
    <property type="component" value="Unassembled WGS sequence"/>
</dbReference>
<feature type="compositionally biased region" description="Basic and acidic residues" evidence="1">
    <location>
        <begin position="50"/>
        <end position="69"/>
    </location>
</feature>
<feature type="region of interest" description="Disordered" evidence="1">
    <location>
        <begin position="1"/>
        <end position="69"/>
    </location>
</feature>
<keyword evidence="4" id="KW-1185">Reference proteome</keyword>
<evidence type="ECO:0000313" key="4">
    <source>
        <dbReference type="Proteomes" id="UP000030765"/>
    </source>
</evidence>
<reference evidence="3" key="2">
    <citation type="submission" date="2020-05" db="UniProtKB">
        <authorList>
            <consortium name="EnsemblMetazoa"/>
        </authorList>
    </citation>
    <scope>IDENTIFICATION</scope>
</reference>
<name>A0A084VQ82_ANOSI</name>
<evidence type="ECO:0000313" key="3">
    <source>
        <dbReference type="EnsemblMetazoa" id="ASIC007660-PA"/>
    </source>
</evidence>
<dbReference type="EnsemblMetazoa" id="ASIC007660-RA">
    <property type="protein sequence ID" value="ASIC007660-PA"/>
    <property type="gene ID" value="ASIC007660"/>
</dbReference>
<sequence length="69" mass="8193">MPNAGGSDVRRRSRRRKPRTHPALEREWTRYRGQSDTSVSVNIRQNIRHLVSDRPETQRRDDRTSPLAR</sequence>
<feature type="compositionally biased region" description="Polar residues" evidence="1">
    <location>
        <begin position="32"/>
        <end position="45"/>
    </location>
</feature>
<accession>A0A084VQ82</accession>
<dbReference type="EMBL" id="KE525003">
    <property type="protein sequence ID" value="KFB40126.1"/>
    <property type="molecule type" value="Genomic_DNA"/>
</dbReference>
<evidence type="ECO:0000313" key="2">
    <source>
        <dbReference type="EMBL" id="KFB40126.1"/>
    </source>
</evidence>
<dbReference type="EMBL" id="ATLV01015146">
    <property type="status" value="NOT_ANNOTATED_CDS"/>
    <property type="molecule type" value="Genomic_DNA"/>
</dbReference>
<reference evidence="2 4" key="1">
    <citation type="journal article" date="2014" name="BMC Genomics">
        <title>Genome sequence of Anopheles sinensis provides insight into genetics basis of mosquito competence for malaria parasites.</title>
        <authorList>
            <person name="Zhou D."/>
            <person name="Zhang D."/>
            <person name="Ding G."/>
            <person name="Shi L."/>
            <person name="Hou Q."/>
            <person name="Ye Y."/>
            <person name="Xu Y."/>
            <person name="Zhou H."/>
            <person name="Xiong C."/>
            <person name="Li S."/>
            <person name="Yu J."/>
            <person name="Hong S."/>
            <person name="Yu X."/>
            <person name="Zou P."/>
            <person name="Chen C."/>
            <person name="Chang X."/>
            <person name="Wang W."/>
            <person name="Lv Y."/>
            <person name="Sun Y."/>
            <person name="Ma L."/>
            <person name="Shen B."/>
            <person name="Zhu C."/>
        </authorList>
    </citation>
    <scope>NUCLEOTIDE SEQUENCE [LARGE SCALE GENOMIC DNA]</scope>
</reference>
<feature type="compositionally biased region" description="Basic residues" evidence="1">
    <location>
        <begin position="11"/>
        <end position="20"/>
    </location>
</feature>
<organism evidence="2">
    <name type="scientific">Anopheles sinensis</name>
    <name type="common">Mosquito</name>
    <dbReference type="NCBI Taxonomy" id="74873"/>
    <lineage>
        <taxon>Eukaryota</taxon>
        <taxon>Metazoa</taxon>
        <taxon>Ecdysozoa</taxon>
        <taxon>Arthropoda</taxon>
        <taxon>Hexapoda</taxon>
        <taxon>Insecta</taxon>
        <taxon>Pterygota</taxon>
        <taxon>Neoptera</taxon>
        <taxon>Endopterygota</taxon>
        <taxon>Diptera</taxon>
        <taxon>Nematocera</taxon>
        <taxon>Culicoidea</taxon>
        <taxon>Culicidae</taxon>
        <taxon>Anophelinae</taxon>
        <taxon>Anopheles</taxon>
    </lineage>
</organism>
<dbReference type="VEuPathDB" id="VectorBase:ASIC007660"/>
<evidence type="ECO:0000256" key="1">
    <source>
        <dbReference type="SAM" id="MobiDB-lite"/>
    </source>
</evidence>
<dbReference type="AlphaFoldDB" id="A0A084VQ82"/>